<evidence type="ECO:0000313" key="3">
    <source>
        <dbReference type="EMBL" id="COZ98853.1"/>
    </source>
</evidence>
<organism evidence="1 4">
    <name type="scientific">Mycobacterium tuberculosis</name>
    <dbReference type="NCBI Taxonomy" id="1773"/>
    <lineage>
        <taxon>Bacteria</taxon>
        <taxon>Bacillati</taxon>
        <taxon>Actinomycetota</taxon>
        <taxon>Actinomycetes</taxon>
        <taxon>Mycobacteriales</taxon>
        <taxon>Mycobacteriaceae</taxon>
        <taxon>Mycobacterium</taxon>
        <taxon>Mycobacterium tuberculosis complex</taxon>
    </lineage>
</organism>
<evidence type="ECO:0000313" key="1">
    <source>
        <dbReference type="EMBL" id="COV32209.1"/>
    </source>
</evidence>
<protein>
    <submittedName>
        <fullName evidence="1">Uncharacterized protein</fullName>
    </submittedName>
</protein>
<sequence length="65" mass="7138">MTVRPNQLLPTPTPISLPDNSWLKPTVDAHPAAHTGRNVATSRNLWNPSTMAAPLITNVERELRA</sequence>
<reference evidence="4 5" key="2">
    <citation type="submission" date="2015-03" db="EMBL/GenBank/DDBJ databases">
        <authorList>
            <consortium name="Pathogen Informatics"/>
        </authorList>
    </citation>
    <scope>NUCLEOTIDE SEQUENCE [LARGE SCALE GENOMIC DNA]</scope>
    <source>
        <strain evidence="4">K00500041</strain>
        <strain evidence="2 6">M09401471</strain>
        <strain evidence="5">N09902308</strain>
    </source>
</reference>
<dbReference type="Proteomes" id="UP000038802">
    <property type="component" value="Unassembled WGS sequence"/>
</dbReference>
<dbReference type="EMBL" id="CSAE01000087">
    <property type="protein sequence ID" value="COV32209.1"/>
    <property type="molecule type" value="Genomic_DNA"/>
</dbReference>
<dbReference type="EMBL" id="CSAJ01000163">
    <property type="protein sequence ID" value="COW06708.1"/>
    <property type="molecule type" value="Genomic_DNA"/>
</dbReference>
<reference evidence="1" key="1">
    <citation type="submission" date="2015-03" db="EMBL/GenBank/DDBJ databases">
        <authorList>
            <person name="Murphy D."/>
        </authorList>
    </citation>
    <scope>NUCLEOTIDE SEQUENCE [LARGE SCALE GENOMIC DNA]</scope>
    <source>
        <strain evidence="1">K00500041</strain>
    </source>
</reference>
<name>A0A0U0RG09_MYCTX</name>
<proteinExistence type="predicted"/>
<evidence type="ECO:0000313" key="2">
    <source>
        <dbReference type="EMBL" id="COW06708.1"/>
    </source>
</evidence>
<evidence type="ECO:0000313" key="5">
    <source>
        <dbReference type="Proteomes" id="UP000039021"/>
    </source>
</evidence>
<dbReference type="RefSeq" id="WP_181895171.1">
    <property type="nucleotide sequence ID" value="NZ_PQFS01000045.1"/>
</dbReference>
<dbReference type="EMBL" id="CSBK01002587">
    <property type="protein sequence ID" value="COZ98853.1"/>
    <property type="molecule type" value="Genomic_DNA"/>
</dbReference>
<evidence type="ECO:0000313" key="4">
    <source>
        <dbReference type="Proteomes" id="UP000038802"/>
    </source>
</evidence>
<dbReference type="Proteomes" id="UP000039021">
    <property type="component" value="Unassembled WGS sequence"/>
</dbReference>
<reference evidence="3" key="3">
    <citation type="submission" date="2015-03" db="EMBL/GenBank/DDBJ databases">
        <authorList>
            <consortium name="Pathogen Informatics"/>
            <person name="Murphy D."/>
        </authorList>
    </citation>
    <scope>NUCLEOTIDE SEQUENCE</scope>
    <source>
        <strain evidence="3">N09902308</strain>
    </source>
</reference>
<gene>
    <name evidence="1" type="ORF">ERS007703_01131</name>
    <name evidence="2" type="ORF">ERS007720_01581</name>
    <name evidence="3" type="ORF">ERS007739_04300</name>
</gene>
<accession>A0A0U0RG09</accession>
<dbReference type="Proteomes" id="UP000044938">
    <property type="component" value="Unassembled WGS sequence"/>
</dbReference>
<evidence type="ECO:0000313" key="6">
    <source>
        <dbReference type="Proteomes" id="UP000044938"/>
    </source>
</evidence>
<dbReference type="AlphaFoldDB" id="A0A0U0RG09"/>